<dbReference type="EMBL" id="SNRY01001472">
    <property type="protein sequence ID" value="KAA6330671.1"/>
    <property type="molecule type" value="Genomic_DNA"/>
</dbReference>
<sequence length="244" mass="28065">MVLCTWDGLTLLNPQTSVFFRYTNYEKDKGGLNHFSVYSTYVDKANTFWVGTYSGGVSYSNLINNRFQFHNPKTESNISFGIFGAMDFQEDHTLWIASEGGGLLSLDRKTNKFFHYLIEPHSKTLSDHNIIKSVMVEDDTVWCGTQKGTLYKFNTRTKTFSLFYSFQKNISIYTITRSLDGTLWVGTTDSDGLVRFTRNNRRMDTFFLADSMPSIIPSIRNFLEVRKNVFLIGTHLDGLFFLSI</sequence>
<dbReference type="Gene3D" id="2.130.10.10">
    <property type="entry name" value="YVTN repeat-like/Quinoprotein amine dehydrogenase"/>
    <property type="match status" value="2"/>
</dbReference>
<dbReference type="InterPro" id="IPR015943">
    <property type="entry name" value="WD40/YVTN_repeat-like_dom_sf"/>
</dbReference>
<evidence type="ECO:0008006" key="2">
    <source>
        <dbReference type="Google" id="ProtNLM"/>
    </source>
</evidence>
<dbReference type="SUPFAM" id="SSF63829">
    <property type="entry name" value="Calcium-dependent phosphotriesterase"/>
    <property type="match status" value="1"/>
</dbReference>
<reference evidence="1" key="1">
    <citation type="submission" date="2019-03" db="EMBL/GenBank/DDBJ databases">
        <title>Single cell metagenomics reveals metabolic interactions within the superorganism composed of flagellate Streblomastix strix and complex community of Bacteroidetes bacteria on its surface.</title>
        <authorList>
            <person name="Treitli S.C."/>
            <person name="Kolisko M."/>
            <person name="Husnik F."/>
            <person name="Keeling P."/>
            <person name="Hampl V."/>
        </authorList>
    </citation>
    <scope>NUCLEOTIDE SEQUENCE</scope>
    <source>
        <strain evidence="1">STM</strain>
    </source>
</reference>
<protein>
    <recommendedName>
        <fullName evidence="2">Histidine kinase</fullName>
    </recommendedName>
</protein>
<organism evidence="1">
    <name type="scientific">termite gut metagenome</name>
    <dbReference type="NCBI Taxonomy" id="433724"/>
    <lineage>
        <taxon>unclassified sequences</taxon>
        <taxon>metagenomes</taxon>
        <taxon>organismal metagenomes</taxon>
    </lineage>
</organism>
<proteinExistence type="predicted"/>
<evidence type="ECO:0000313" key="1">
    <source>
        <dbReference type="EMBL" id="KAA6330671.1"/>
    </source>
</evidence>
<comment type="caution">
    <text evidence="1">The sequence shown here is derived from an EMBL/GenBank/DDBJ whole genome shotgun (WGS) entry which is preliminary data.</text>
</comment>
<name>A0A5J4RCP7_9ZZZZ</name>
<accession>A0A5J4RCP7</accession>
<gene>
    <name evidence="1" type="ORF">EZS27_020644</name>
</gene>
<dbReference type="AlphaFoldDB" id="A0A5J4RCP7"/>